<dbReference type="AlphaFoldDB" id="A0A0N1H7J2"/>
<feature type="transmembrane region" description="Helical" evidence="1">
    <location>
        <begin position="183"/>
        <end position="203"/>
    </location>
</feature>
<accession>A0A0N1H7J2</accession>
<feature type="transmembrane region" description="Helical" evidence="1">
    <location>
        <begin position="31"/>
        <end position="53"/>
    </location>
</feature>
<feature type="transmembrane region" description="Helical" evidence="1">
    <location>
        <begin position="73"/>
        <end position="95"/>
    </location>
</feature>
<keyword evidence="1" id="KW-0812">Transmembrane</keyword>
<evidence type="ECO:0000256" key="1">
    <source>
        <dbReference type="SAM" id="Phobius"/>
    </source>
</evidence>
<dbReference type="OrthoDB" id="3835793at2759"/>
<organism evidence="2 3">
    <name type="scientific">Cyphellophora attinorum</name>
    <dbReference type="NCBI Taxonomy" id="1664694"/>
    <lineage>
        <taxon>Eukaryota</taxon>
        <taxon>Fungi</taxon>
        <taxon>Dikarya</taxon>
        <taxon>Ascomycota</taxon>
        <taxon>Pezizomycotina</taxon>
        <taxon>Eurotiomycetes</taxon>
        <taxon>Chaetothyriomycetidae</taxon>
        <taxon>Chaetothyriales</taxon>
        <taxon>Cyphellophoraceae</taxon>
        <taxon>Cyphellophora</taxon>
    </lineage>
</organism>
<protein>
    <submittedName>
        <fullName evidence="2">Uncharacterized protein</fullName>
    </submittedName>
</protein>
<dbReference type="GeneID" id="28736567"/>
<gene>
    <name evidence="2" type="ORF">AB675_4541</name>
</gene>
<keyword evidence="3" id="KW-1185">Reference proteome</keyword>
<name>A0A0N1H7J2_9EURO</name>
<evidence type="ECO:0000313" key="2">
    <source>
        <dbReference type="EMBL" id="KPI38995.1"/>
    </source>
</evidence>
<keyword evidence="1" id="KW-0472">Membrane</keyword>
<dbReference type="Proteomes" id="UP000038010">
    <property type="component" value="Unassembled WGS sequence"/>
</dbReference>
<sequence length="377" mass="40900">MEPTISEKTLAGTSVISLAIKSSPLSQTLHSIAIVAVSVITAFTAVALTSPNFQDLVHNSIITSSPGTLSLPTIQALLADISIASFLAVILTCMLKPRLTAEHHSFPYASRPYQNFGATAFDFQLLVFSIFHQRLASQIVHSIVITVHTFAWLVVIQGTFGTLGTALIVFACCAQGISFGDDVFAAINMALHITLGVGAYTLYHPQIGPYDPLIILIIAKAVIFWGGMALTTNHAFEPLPPAYDAATGEIEPQFGEVAWTLLLKNPLKAFALMGLGLASEIEAGSPGRFVSTILYKMMYHMGYRSKTLLDNAEAKRWSREVIERGWSAHSMTAQWYGWAAHGSQAGIVEKGESLLEQEGEVRRGVRQSFAGVWDRDC</sequence>
<dbReference type="VEuPathDB" id="FungiDB:AB675_4541"/>
<feature type="transmembrane region" description="Helical" evidence="1">
    <location>
        <begin position="210"/>
        <end position="230"/>
    </location>
</feature>
<dbReference type="EMBL" id="LFJN01000016">
    <property type="protein sequence ID" value="KPI38995.1"/>
    <property type="molecule type" value="Genomic_DNA"/>
</dbReference>
<keyword evidence="1" id="KW-1133">Transmembrane helix</keyword>
<comment type="caution">
    <text evidence="2">The sequence shown here is derived from an EMBL/GenBank/DDBJ whole genome shotgun (WGS) entry which is preliminary data.</text>
</comment>
<reference evidence="2 3" key="1">
    <citation type="submission" date="2015-06" db="EMBL/GenBank/DDBJ databases">
        <title>Draft genome of the ant-associated black yeast Phialophora attae CBS 131958.</title>
        <authorList>
            <person name="Moreno L.F."/>
            <person name="Stielow B.J."/>
            <person name="de Hoog S."/>
            <person name="Vicente V.A."/>
            <person name="Weiss V.A."/>
            <person name="de Vries M."/>
            <person name="Cruz L.M."/>
            <person name="Souza E.M."/>
        </authorList>
    </citation>
    <scope>NUCLEOTIDE SEQUENCE [LARGE SCALE GENOMIC DNA]</scope>
    <source>
        <strain evidence="2 3">CBS 131958</strain>
    </source>
</reference>
<feature type="transmembrane region" description="Helical" evidence="1">
    <location>
        <begin position="150"/>
        <end position="177"/>
    </location>
</feature>
<evidence type="ECO:0000313" key="3">
    <source>
        <dbReference type="Proteomes" id="UP000038010"/>
    </source>
</evidence>
<proteinExistence type="predicted"/>
<dbReference type="RefSeq" id="XP_017998958.1">
    <property type="nucleotide sequence ID" value="XM_018144687.1"/>
</dbReference>